<evidence type="ECO:0000313" key="1">
    <source>
        <dbReference type="EMBL" id="RKH32702.1"/>
    </source>
</evidence>
<dbReference type="RefSeq" id="WP_120629901.1">
    <property type="nucleotide sequence ID" value="NZ_RAWG01000402.1"/>
</dbReference>
<sequence length="151" mass="16629">MGALREWVFGAQRIVLESADIVWATVRGAFGDEEVRQLMGVFHELTTDPGGPFYLVVDLGSAMGPMTEGPALSVAPRKYLAGNLRPEWFRAVIFYGGNRAQRDVMQALVVALQFTGDTKLEARFLETSGEARAWLQAHRQRQPLPPASPAT</sequence>
<accession>A0A3A8MYG3</accession>
<protein>
    <recommendedName>
        <fullName evidence="3">STAS/SEC14 domain-containing protein</fullName>
    </recommendedName>
</protein>
<evidence type="ECO:0000313" key="2">
    <source>
        <dbReference type="Proteomes" id="UP000273405"/>
    </source>
</evidence>
<evidence type="ECO:0008006" key="3">
    <source>
        <dbReference type="Google" id="ProtNLM"/>
    </source>
</evidence>
<dbReference type="EMBL" id="RAWG01000402">
    <property type="protein sequence ID" value="RKH32702.1"/>
    <property type="molecule type" value="Genomic_DNA"/>
</dbReference>
<dbReference type="Proteomes" id="UP000273405">
    <property type="component" value="Unassembled WGS sequence"/>
</dbReference>
<name>A0A3A8MYG3_9BACT</name>
<organism evidence="1 2">
    <name type="scientific">Corallococcus sicarius</name>
    <dbReference type="NCBI Taxonomy" id="2316726"/>
    <lineage>
        <taxon>Bacteria</taxon>
        <taxon>Pseudomonadati</taxon>
        <taxon>Myxococcota</taxon>
        <taxon>Myxococcia</taxon>
        <taxon>Myxococcales</taxon>
        <taxon>Cystobacterineae</taxon>
        <taxon>Myxococcaceae</taxon>
        <taxon>Corallococcus</taxon>
    </lineage>
</organism>
<comment type="caution">
    <text evidence="1">The sequence shown here is derived from an EMBL/GenBank/DDBJ whole genome shotgun (WGS) entry which is preliminary data.</text>
</comment>
<proteinExistence type="predicted"/>
<keyword evidence="2" id="KW-1185">Reference proteome</keyword>
<dbReference type="AlphaFoldDB" id="A0A3A8MYG3"/>
<dbReference type="OrthoDB" id="5523140at2"/>
<gene>
    <name evidence="1" type="ORF">D7X12_36960</name>
</gene>
<reference evidence="2" key="1">
    <citation type="submission" date="2018-09" db="EMBL/GenBank/DDBJ databases">
        <authorList>
            <person name="Livingstone P.G."/>
            <person name="Whitworth D.E."/>
        </authorList>
    </citation>
    <scope>NUCLEOTIDE SEQUENCE [LARGE SCALE GENOMIC DNA]</scope>
    <source>
        <strain evidence="2">CA040B</strain>
    </source>
</reference>